<dbReference type="AlphaFoldDB" id="A0A7R8CQG6"/>
<dbReference type="PROSITE" id="PS50957">
    <property type="entry name" value="JOSEPHIN"/>
    <property type="match status" value="1"/>
</dbReference>
<keyword evidence="5 6" id="KW-0378">Hydrolase</keyword>
<sequence>MYHERQSRQLCALHVLNNLFQNGKAFDQKDLDIICSRLSPESWLNPHRSFFGLGNYDVNVLMAAFQDKGLESVWFDKRRDIASLNLDSIFGFILNVPNNYRYLPLFSQRHWIALRFFEDEKMYFNLDSHLKKPELIGREEDMIKYLTDKLFKKYQTYLNKFGLNLVEPRPYRVVGHLSSTLKHLSLAVVDGLQEMMVIFIY</sequence>
<dbReference type="InterPro" id="IPR040053">
    <property type="entry name" value="JOSD1/2"/>
</dbReference>
<dbReference type="PANTHER" id="PTHR13291">
    <property type="entry name" value="JOSEPHIN 1, 2"/>
    <property type="match status" value="1"/>
</dbReference>
<dbReference type="GO" id="GO:0016579">
    <property type="term" value="P:protein deubiquitination"/>
    <property type="evidence" value="ECO:0007669"/>
    <property type="project" value="InterPro"/>
</dbReference>
<dbReference type="GO" id="GO:0006508">
    <property type="term" value="P:proteolysis"/>
    <property type="evidence" value="ECO:0007669"/>
    <property type="project" value="UniProtKB-KW"/>
</dbReference>
<keyword evidence="4" id="KW-0833">Ubl conjugation pathway</keyword>
<evidence type="ECO:0000256" key="5">
    <source>
        <dbReference type="ARBA" id="ARBA00022801"/>
    </source>
</evidence>
<organism evidence="6 7">
    <name type="scientific">Lepeophtheirus salmonis</name>
    <name type="common">Salmon louse</name>
    <name type="synonym">Caligus salmonis</name>
    <dbReference type="NCBI Taxonomy" id="72036"/>
    <lineage>
        <taxon>Eukaryota</taxon>
        <taxon>Metazoa</taxon>
        <taxon>Ecdysozoa</taxon>
        <taxon>Arthropoda</taxon>
        <taxon>Crustacea</taxon>
        <taxon>Multicrustacea</taxon>
        <taxon>Hexanauplia</taxon>
        <taxon>Copepoda</taxon>
        <taxon>Siphonostomatoida</taxon>
        <taxon>Caligidae</taxon>
        <taxon>Lepeophtheirus</taxon>
    </lineage>
</organism>
<dbReference type="PANTHER" id="PTHR13291:SF0">
    <property type="entry name" value="JOSEPHIN-LIKE PROTEIN"/>
    <property type="match status" value="1"/>
</dbReference>
<dbReference type="EC" id="3.4.19.12" evidence="2"/>
<evidence type="ECO:0000256" key="4">
    <source>
        <dbReference type="ARBA" id="ARBA00022786"/>
    </source>
</evidence>
<keyword evidence="7" id="KW-1185">Reference proteome</keyword>
<reference evidence="6" key="1">
    <citation type="submission" date="2021-02" db="EMBL/GenBank/DDBJ databases">
        <authorList>
            <person name="Bekaert M."/>
        </authorList>
    </citation>
    <scope>NUCLEOTIDE SEQUENCE</scope>
    <source>
        <strain evidence="6">IoA-00</strain>
    </source>
</reference>
<gene>
    <name evidence="6" type="ORF">LSAA_7888</name>
</gene>
<dbReference type="Proteomes" id="UP000675881">
    <property type="component" value="Chromosome 3"/>
</dbReference>
<dbReference type="EMBL" id="HG994582">
    <property type="protein sequence ID" value="CAF2895423.1"/>
    <property type="molecule type" value="Genomic_DNA"/>
</dbReference>
<dbReference type="InterPro" id="IPR006155">
    <property type="entry name" value="Josephin"/>
</dbReference>
<proteinExistence type="predicted"/>
<dbReference type="OrthoDB" id="422700at2759"/>
<dbReference type="PRINTS" id="PR01233">
    <property type="entry name" value="JOSEPHIN"/>
</dbReference>
<protein>
    <recommendedName>
        <fullName evidence="2">ubiquitinyl hydrolase 1</fullName>
        <ecNumber evidence="2">3.4.19.12</ecNumber>
    </recommendedName>
</protein>
<dbReference type="GO" id="GO:0004843">
    <property type="term" value="F:cysteine-type deubiquitinase activity"/>
    <property type="evidence" value="ECO:0007669"/>
    <property type="project" value="UniProtKB-EC"/>
</dbReference>
<evidence type="ECO:0000256" key="1">
    <source>
        <dbReference type="ARBA" id="ARBA00000707"/>
    </source>
</evidence>
<evidence type="ECO:0000313" key="7">
    <source>
        <dbReference type="Proteomes" id="UP000675881"/>
    </source>
</evidence>
<evidence type="ECO:0000313" key="6">
    <source>
        <dbReference type="EMBL" id="CAF2895423.1"/>
    </source>
</evidence>
<dbReference type="Pfam" id="PF02099">
    <property type="entry name" value="Josephin"/>
    <property type="match status" value="1"/>
</dbReference>
<accession>A0A7R8CQG6</accession>
<keyword evidence="3" id="KW-0645">Protease</keyword>
<comment type="catalytic activity">
    <reaction evidence="1">
        <text>Thiol-dependent hydrolysis of ester, thioester, amide, peptide and isopeptide bonds formed by the C-terminal Gly of ubiquitin (a 76-residue protein attached to proteins as an intracellular targeting signal).</text>
        <dbReference type="EC" id="3.4.19.12"/>
    </reaction>
</comment>
<evidence type="ECO:0000256" key="2">
    <source>
        <dbReference type="ARBA" id="ARBA00012759"/>
    </source>
</evidence>
<dbReference type="SMART" id="SM01246">
    <property type="entry name" value="Josephin"/>
    <property type="match status" value="1"/>
</dbReference>
<dbReference type="Gene3D" id="3.90.70.40">
    <property type="match status" value="1"/>
</dbReference>
<evidence type="ECO:0000256" key="3">
    <source>
        <dbReference type="ARBA" id="ARBA00022670"/>
    </source>
</evidence>
<name>A0A7R8CQG6_LEPSM</name>